<evidence type="ECO:0000313" key="1">
    <source>
        <dbReference type="EMBL" id="KAH8012596.1"/>
    </source>
</evidence>
<proteinExistence type="predicted"/>
<keyword evidence="2" id="KW-1185">Reference proteome</keyword>
<sequence length="226" mass="23767">MPEGAEEGQHQRPGPGRPLPCYVLLLSRAYGSERQPGPGRGRARGSGRLSPGDRQEVDIRKAPRARPAGARLGLNTALHCEGWTRTAQPPQAKAGAEGHESSQQPLQCQGRLAEAAVGGCRPCWHSHCCPAPPSRAQQLLPPPPGPKELLHSGHCRRQGSFPLPKHEPWGEGSELCQAPASLTSKSHGWGHPASAHPSPSAAPPSCSRVSAPGKSSPQQPGTMQAC</sequence>
<protein>
    <submittedName>
        <fullName evidence="1">Uncharacterized protein</fullName>
    </submittedName>
</protein>
<dbReference type="Proteomes" id="UP000827872">
    <property type="component" value="Linkage Group LG13"/>
</dbReference>
<reference evidence="1" key="1">
    <citation type="submission" date="2021-08" db="EMBL/GenBank/DDBJ databases">
        <title>The first chromosome-level gecko genome reveals the dynamic sex chromosomes of Neotropical dwarf geckos (Sphaerodactylidae: Sphaerodactylus).</title>
        <authorList>
            <person name="Pinto B.J."/>
            <person name="Keating S.E."/>
            <person name="Gamble T."/>
        </authorList>
    </citation>
    <scope>NUCLEOTIDE SEQUENCE</scope>
    <source>
        <strain evidence="1">TG3544</strain>
    </source>
</reference>
<evidence type="ECO:0000313" key="2">
    <source>
        <dbReference type="Proteomes" id="UP000827872"/>
    </source>
</evidence>
<name>A0ACB8FZG0_9SAUR</name>
<organism evidence="1 2">
    <name type="scientific">Sphaerodactylus townsendi</name>
    <dbReference type="NCBI Taxonomy" id="933632"/>
    <lineage>
        <taxon>Eukaryota</taxon>
        <taxon>Metazoa</taxon>
        <taxon>Chordata</taxon>
        <taxon>Craniata</taxon>
        <taxon>Vertebrata</taxon>
        <taxon>Euteleostomi</taxon>
        <taxon>Lepidosauria</taxon>
        <taxon>Squamata</taxon>
        <taxon>Bifurcata</taxon>
        <taxon>Gekkota</taxon>
        <taxon>Sphaerodactylidae</taxon>
        <taxon>Sphaerodactylus</taxon>
    </lineage>
</organism>
<accession>A0ACB8FZG0</accession>
<dbReference type="EMBL" id="CM037626">
    <property type="protein sequence ID" value="KAH8012596.1"/>
    <property type="molecule type" value="Genomic_DNA"/>
</dbReference>
<comment type="caution">
    <text evidence="1">The sequence shown here is derived from an EMBL/GenBank/DDBJ whole genome shotgun (WGS) entry which is preliminary data.</text>
</comment>
<gene>
    <name evidence="1" type="ORF">K3G42_018938</name>
</gene>